<organism evidence="1 2">
    <name type="scientific">Bradyrhizobium nitroreducens</name>
    <dbReference type="NCBI Taxonomy" id="709803"/>
    <lineage>
        <taxon>Bacteria</taxon>
        <taxon>Pseudomonadati</taxon>
        <taxon>Pseudomonadota</taxon>
        <taxon>Alphaproteobacteria</taxon>
        <taxon>Hyphomicrobiales</taxon>
        <taxon>Nitrobacteraceae</taxon>
        <taxon>Bradyrhizobium</taxon>
    </lineage>
</organism>
<dbReference type="Proteomes" id="UP000228930">
    <property type="component" value="Unassembled WGS sequence"/>
</dbReference>
<accession>A0A2M6U8Q0</accession>
<proteinExistence type="predicted"/>
<name>A0A2M6U8Q0_9BRAD</name>
<evidence type="ECO:0000313" key="2">
    <source>
        <dbReference type="Proteomes" id="UP000228930"/>
    </source>
</evidence>
<dbReference type="RefSeq" id="WP_100176167.1">
    <property type="nucleotide sequence ID" value="NZ_LFJC01000003.1"/>
</dbReference>
<reference evidence="1 2" key="1">
    <citation type="submission" date="2015-06" db="EMBL/GenBank/DDBJ databases">
        <title>Comparative genome analysis of nirS-carrying Bradyrhizobium sp. strains.</title>
        <authorList>
            <person name="Ishii S."/>
            <person name="Jang J."/>
            <person name="Nishizawa T."/>
            <person name="Senoo K."/>
        </authorList>
    </citation>
    <scope>NUCLEOTIDE SEQUENCE [LARGE SCALE GENOMIC DNA]</scope>
    <source>
        <strain evidence="1 2">TSA1</strain>
    </source>
</reference>
<evidence type="ECO:0000313" key="1">
    <source>
        <dbReference type="EMBL" id="PIT00955.1"/>
    </source>
</evidence>
<dbReference type="EMBL" id="LFJC01000003">
    <property type="protein sequence ID" value="PIT00955.1"/>
    <property type="molecule type" value="Genomic_DNA"/>
</dbReference>
<protein>
    <submittedName>
        <fullName evidence="1">Uncharacterized protein</fullName>
    </submittedName>
</protein>
<comment type="caution">
    <text evidence="1">The sequence shown here is derived from an EMBL/GenBank/DDBJ whole genome shotgun (WGS) entry which is preliminary data.</text>
</comment>
<sequence length="132" mass="14484">MAKAAIDELEGGAALCAWFEGVPSFHDATLRELELRQGAPGRLVAQAFEMTSEVDARGYFVLTKHVDVTFTIFELIEVQLSDFMEAGIMFGLDIEIDPGGTTLSFESSYGVHGRIRAKRVVISFEPRPGRSS</sequence>
<dbReference type="AlphaFoldDB" id="A0A2M6U8Q0"/>
<keyword evidence="2" id="KW-1185">Reference proteome</keyword>
<gene>
    <name evidence="1" type="ORF">TSA1_09400</name>
</gene>